<feature type="chain" id="PRO_5020753084" evidence="1">
    <location>
        <begin position="31"/>
        <end position="276"/>
    </location>
</feature>
<dbReference type="Gene3D" id="3.40.50.1820">
    <property type="entry name" value="alpha/beta hydrolase"/>
    <property type="match status" value="1"/>
</dbReference>
<gene>
    <name evidence="2" type="ORF">FDA94_02020</name>
</gene>
<dbReference type="SUPFAM" id="SSF53474">
    <property type="entry name" value="alpha/beta-Hydrolases"/>
    <property type="match status" value="1"/>
</dbReference>
<comment type="caution">
    <text evidence="2">The sequence shown here is derived from an EMBL/GenBank/DDBJ whole genome shotgun (WGS) entry which is preliminary data.</text>
</comment>
<evidence type="ECO:0000256" key="1">
    <source>
        <dbReference type="SAM" id="SignalP"/>
    </source>
</evidence>
<evidence type="ECO:0000313" key="3">
    <source>
        <dbReference type="Proteomes" id="UP000308705"/>
    </source>
</evidence>
<dbReference type="Pfam" id="PF01674">
    <property type="entry name" value="Lipase_2"/>
    <property type="match status" value="1"/>
</dbReference>
<dbReference type="PANTHER" id="PTHR32015:SF1">
    <property type="entry name" value="LIPASE"/>
    <property type="match status" value="1"/>
</dbReference>
<accession>A0A4U3MT16</accession>
<protein>
    <submittedName>
        <fullName evidence="2">Alpha/beta fold hydrolase</fullName>
    </submittedName>
</protein>
<feature type="signal peptide" evidence="1">
    <location>
        <begin position="1"/>
        <end position="30"/>
    </location>
</feature>
<sequence>MTINRVSAWAAAVTLALAAGVGLTAAPAAADISPLGANIWTCKPSPLRPRPVVLVHGTFEDMAGNWATLAPKLKAAGHCVFALNYGRVPATGPLNGVGDIARSARQLSDFIDRVLTATGASEVDIVGHSQGGMMPRYYLKFLNGAAKVHRLIGVTPSNHGTNSNGLVNLARLLGLSPAISLVCQSCQQQMVGSDFMRTLNDGGDTVPGVHYTVIATRFDLVVTPHTSSFLTGDSVENILLQDRAPLDFSGHVAVNYDPVVHQIVLNTLDTSPDALP</sequence>
<dbReference type="PANTHER" id="PTHR32015">
    <property type="entry name" value="FASTING INDUCED LIPASE"/>
    <property type="match status" value="1"/>
</dbReference>
<dbReference type="InterPro" id="IPR029058">
    <property type="entry name" value="AB_hydrolase_fold"/>
</dbReference>
<dbReference type="OrthoDB" id="8871309at2"/>
<dbReference type="EMBL" id="SZQA01000001">
    <property type="protein sequence ID" value="TKK91576.1"/>
    <property type="molecule type" value="Genomic_DNA"/>
</dbReference>
<name>A0A4U3MT16_9ACTN</name>
<keyword evidence="2" id="KW-0378">Hydrolase</keyword>
<keyword evidence="1" id="KW-0732">Signal</keyword>
<dbReference type="GO" id="GO:0016298">
    <property type="term" value="F:lipase activity"/>
    <property type="evidence" value="ECO:0007669"/>
    <property type="project" value="TreeGrafter"/>
</dbReference>
<dbReference type="InterPro" id="IPR002918">
    <property type="entry name" value="Lipase_EstA/Esterase_EstB"/>
</dbReference>
<evidence type="ECO:0000313" key="2">
    <source>
        <dbReference type="EMBL" id="TKK91576.1"/>
    </source>
</evidence>
<dbReference type="RefSeq" id="WP_137245262.1">
    <property type="nucleotide sequence ID" value="NZ_SZQA01000001.1"/>
</dbReference>
<dbReference type="AlphaFoldDB" id="A0A4U3MT16"/>
<dbReference type="Proteomes" id="UP000308705">
    <property type="component" value="Unassembled WGS sequence"/>
</dbReference>
<dbReference type="GO" id="GO:0016042">
    <property type="term" value="P:lipid catabolic process"/>
    <property type="evidence" value="ECO:0007669"/>
    <property type="project" value="InterPro"/>
</dbReference>
<proteinExistence type="predicted"/>
<keyword evidence="3" id="KW-1185">Reference proteome</keyword>
<reference evidence="2 3" key="1">
    <citation type="submission" date="2019-04" db="EMBL/GenBank/DDBJ databases">
        <title>Herbidospora sp. NEAU-GS14.nov., a novel actinomycete isolated from soil.</title>
        <authorList>
            <person name="Han L."/>
        </authorList>
    </citation>
    <scope>NUCLEOTIDE SEQUENCE [LARGE SCALE GENOMIC DNA]</scope>
    <source>
        <strain evidence="2 3">NEAU-GS14</strain>
    </source>
</reference>
<organism evidence="2 3">
    <name type="scientific">Herbidospora galbida</name>
    <dbReference type="NCBI Taxonomy" id="2575442"/>
    <lineage>
        <taxon>Bacteria</taxon>
        <taxon>Bacillati</taxon>
        <taxon>Actinomycetota</taxon>
        <taxon>Actinomycetes</taxon>
        <taxon>Streptosporangiales</taxon>
        <taxon>Streptosporangiaceae</taxon>
        <taxon>Herbidospora</taxon>
    </lineage>
</organism>